<keyword evidence="6" id="KW-0520">NAD</keyword>
<dbReference type="Gene3D" id="3.40.50.1460">
    <property type="match status" value="1"/>
</dbReference>
<dbReference type="EC" id="2.4.2.31" evidence="6"/>
<evidence type="ECO:0000313" key="10">
    <source>
        <dbReference type="Proteomes" id="UP000663828"/>
    </source>
</evidence>
<keyword evidence="2 6" id="KW-0328">Glycosyltransferase</keyword>
<keyword evidence="10" id="KW-1185">Reference proteome</keyword>
<proteinExistence type="inferred from homology"/>
<dbReference type="InterPro" id="IPR029030">
    <property type="entry name" value="Caspase-like_dom_sf"/>
</dbReference>
<reference evidence="8" key="1">
    <citation type="submission" date="2021-02" db="EMBL/GenBank/DDBJ databases">
        <authorList>
            <person name="Nowell W R."/>
        </authorList>
    </citation>
    <scope>NUCLEOTIDE SEQUENCE</scope>
</reference>
<organism evidence="8 10">
    <name type="scientific">Adineta ricciae</name>
    <name type="common">Rotifer</name>
    <dbReference type="NCBI Taxonomy" id="249248"/>
    <lineage>
        <taxon>Eukaryota</taxon>
        <taxon>Metazoa</taxon>
        <taxon>Spiralia</taxon>
        <taxon>Gnathifera</taxon>
        <taxon>Rotifera</taxon>
        <taxon>Eurotatoria</taxon>
        <taxon>Bdelloidea</taxon>
        <taxon>Adinetida</taxon>
        <taxon>Adinetidae</taxon>
        <taxon>Adineta</taxon>
    </lineage>
</organism>
<dbReference type="InterPro" id="IPR011600">
    <property type="entry name" value="Pept_C14_caspase"/>
</dbReference>
<dbReference type="Pfam" id="PF00656">
    <property type="entry name" value="Peptidase_C14"/>
    <property type="match status" value="1"/>
</dbReference>
<dbReference type="EMBL" id="CAJNOR010001963">
    <property type="protein sequence ID" value="CAF1227006.1"/>
    <property type="molecule type" value="Genomic_DNA"/>
</dbReference>
<dbReference type="AlphaFoldDB" id="A0A814YAU1"/>
<dbReference type="PANTHER" id="PTHR22576">
    <property type="entry name" value="MUCOSA ASSOCIATED LYMPHOID TISSUE LYMPHOMA TRANSLOCATION PROTEIN 1/PARACASPASE"/>
    <property type="match status" value="1"/>
</dbReference>
<sequence>MSTLRPRRKLALVIGNNDYQRLESKLRHCINNANDLTDTLTNIGFLVHKNINLTNQQMVDTIADFSHRITDGDLVLFYFSGHGYQVEYANYLMPIDDEKIVTEDDIKDRAVPVERTLNRLAKRNPSYVTLFILDCCRAYWPKNMKIKDSVNGKGLSFVNAPAGTFIQFACGASKTASDGLETDRNGLFTKHLLKHIITPNEDIVQIFQGVAGDVYEESDGRQMPLSINGLLKKGHVYLNDSSETKHNQLHTSKFEKSVSLDTPLEKTKVTNSSSLSNITAEKVNTMTKSASLGQMSTRKASNELHSSDCCANNELNMLLIGRLASRVDLIAMVRIVEEIENGNKSGFNKLENLLEHLTINEIDGKEFPVEDHFNARLLELMNGKDKTCEAMKQICRHYEAVGNVNIDEIMKEHEQRIESSVHYFTRKDLPNDGNQAAALALSFYTGSKGQVINQGAKLIANHSRNRYTDKVYDEKMNELAPLVFHLFKAILHIPYYWGTVTSNYQLTDDQLQLCQPGCLVTWVQFGQGSRNDSAATGKKNTKFMIDSFTGRSTKKFSQTPNVDEIVFLPYSTFFVYKYESSRFDDEHTIYMRQVELGLSQYSILWVDDKIFTNNSEIKLCMENAVRDGFNLDVHFIPRTSTDDALAFLRSPFGQRVKNQNTFRIITCMNRRQENPSYNAGVRLIKSIRELGFENHCLVFTGDKKRAETYVQTELNANEQKFVFVTHHIDDLRNFTSFQVFS</sequence>
<feature type="domain" description="Caspase family p20" evidence="7">
    <location>
        <begin position="7"/>
        <end position="85"/>
    </location>
</feature>
<comment type="catalytic activity">
    <reaction evidence="5 6">
        <text>L-arginyl-[protein] + NAD(+) = N(omega)-(ADP-D-ribosyl)-L-arginyl-[protein] + nicotinamide + H(+)</text>
        <dbReference type="Rhea" id="RHEA:19149"/>
        <dbReference type="Rhea" id="RHEA-COMP:10532"/>
        <dbReference type="Rhea" id="RHEA-COMP:15087"/>
        <dbReference type="ChEBI" id="CHEBI:15378"/>
        <dbReference type="ChEBI" id="CHEBI:17154"/>
        <dbReference type="ChEBI" id="CHEBI:29965"/>
        <dbReference type="ChEBI" id="CHEBI:57540"/>
        <dbReference type="ChEBI" id="CHEBI:142554"/>
        <dbReference type="EC" id="2.4.2.31"/>
    </reaction>
</comment>
<evidence type="ECO:0000256" key="4">
    <source>
        <dbReference type="ARBA" id="ARBA00022695"/>
    </source>
</evidence>
<comment type="caution">
    <text evidence="8">The sequence shown here is derived from an EMBL/GenBank/DDBJ whole genome shotgun (WGS) entry which is preliminary data.</text>
</comment>
<dbReference type="Proteomes" id="UP000663828">
    <property type="component" value="Unassembled WGS sequence"/>
</dbReference>
<dbReference type="InterPro" id="IPR000768">
    <property type="entry name" value="ART"/>
</dbReference>
<dbReference type="Gene3D" id="3.90.176.10">
    <property type="entry name" value="Toxin ADP-ribosyltransferase, Chain A, domain 1"/>
    <property type="match status" value="1"/>
</dbReference>
<dbReference type="EMBL" id="CAJNOJ010000238">
    <property type="protein sequence ID" value="CAF1324421.1"/>
    <property type="molecule type" value="Genomic_DNA"/>
</dbReference>
<dbReference type="GO" id="GO:0016779">
    <property type="term" value="F:nucleotidyltransferase activity"/>
    <property type="evidence" value="ECO:0007669"/>
    <property type="project" value="UniProtKB-KW"/>
</dbReference>
<dbReference type="SUPFAM" id="SSF52129">
    <property type="entry name" value="Caspase-like"/>
    <property type="match status" value="1"/>
</dbReference>
<dbReference type="PANTHER" id="PTHR22576:SF37">
    <property type="entry name" value="MUCOSA-ASSOCIATED LYMPHOID TISSUE LYMPHOMA TRANSLOCATION PROTEIN 1"/>
    <property type="match status" value="1"/>
</dbReference>
<evidence type="ECO:0000256" key="2">
    <source>
        <dbReference type="ARBA" id="ARBA00022676"/>
    </source>
</evidence>
<comment type="similarity">
    <text evidence="1 6">Belongs to the Arg-specific ADP-ribosyltransferase family.</text>
</comment>
<gene>
    <name evidence="9" type="ORF">EDS130_LOCUS31843</name>
    <name evidence="8" type="ORF">XAT740_LOCUS25015</name>
</gene>
<dbReference type="OrthoDB" id="412369at2759"/>
<dbReference type="InterPro" id="IPR001309">
    <property type="entry name" value="Pept_C14_p20"/>
</dbReference>
<dbReference type="Pfam" id="PF01129">
    <property type="entry name" value="ART"/>
    <property type="match status" value="1"/>
</dbReference>
<dbReference type="InterPro" id="IPR052039">
    <property type="entry name" value="Caspase-related_regulators"/>
</dbReference>
<evidence type="ECO:0000313" key="8">
    <source>
        <dbReference type="EMBL" id="CAF1227006.1"/>
    </source>
</evidence>
<protein>
    <recommendedName>
        <fullName evidence="6">NAD(P)(+)--arginine ADP-ribosyltransferase</fullName>
        <ecNumber evidence="6">2.4.2.31</ecNumber>
    </recommendedName>
    <alternativeName>
        <fullName evidence="6">Mono(ADP-ribosyl)transferase</fullName>
    </alternativeName>
</protein>
<dbReference type="PROSITE" id="PS50208">
    <property type="entry name" value="CASPASE_P20"/>
    <property type="match status" value="1"/>
</dbReference>
<dbReference type="Proteomes" id="UP000663852">
    <property type="component" value="Unassembled WGS sequence"/>
</dbReference>
<evidence type="ECO:0000256" key="6">
    <source>
        <dbReference type="RuleBase" id="RU361228"/>
    </source>
</evidence>
<evidence type="ECO:0000256" key="5">
    <source>
        <dbReference type="ARBA" id="ARBA00047597"/>
    </source>
</evidence>
<keyword evidence="6" id="KW-0521">NADP</keyword>
<evidence type="ECO:0000256" key="1">
    <source>
        <dbReference type="ARBA" id="ARBA00009558"/>
    </source>
</evidence>
<keyword evidence="4" id="KW-0548">Nucleotidyltransferase</keyword>
<evidence type="ECO:0000256" key="3">
    <source>
        <dbReference type="ARBA" id="ARBA00022679"/>
    </source>
</evidence>
<dbReference type="GO" id="GO:0106274">
    <property type="term" value="F:NAD+-protein-arginine ADP-ribosyltransferase activity"/>
    <property type="evidence" value="ECO:0007669"/>
    <property type="project" value="UniProtKB-EC"/>
</dbReference>
<dbReference type="SUPFAM" id="SSF56399">
    <property type="entry name" value="ADP-ribosylation"/>
    <property type="match status" value="1"/>
</dbReference>
<accession>A0A814YAU1</accession>
<evidence type="ECO:0000259" key="7">
    <source>
        <dbReference type="PROSITE" id="PS50208"/>
    </source>
</evidence>
<evidence type="ECO:0000313" key="9">
    <source>
        <dbReference type="EMBL" id="CAF1324421.1"/>
    </source>
</evidence>
<keyword evidence="3 6" id="KW-0808">Transferase</keyword>
<dbReference type="GO" id="GO:0006508">
    <property type="term" value="P:proteolysis"/>
    <property type="evidence" value="ECO:0007669"/>
    <property type="project" value="InterPro"/>
</dbReference>
<name>A0A814YAU1_ADIRI</name>
<dbReference type="GO" id="GO:0004197">
    <property type="term" value="F:cysteine-type endopeptidase activity"/>
    <property type="evidence" value="ECO:0007669"/>
    <property type="project" value="InterPro"/>
</dbReference>